<evidence type="ECO:0000259" key="3">
    <source>
        <dbReference type="Pfam" id="PF13548"/>
    </source>
</evidence>
<dbReference type="Proteomes" id="UP001069802">
    <property type="component" value="Unassembled WGS sequence"/>
</dbReference>
<feature type="transmembrane region" description="Helical" evidence="2">
    <location>
        <begin position="163"/>
        <end position="183"/>
    </location>
</feature>
<accession>A0ABT4LP41</accession>
<feature type="region of interest" description="Disordered" evidence="1">
    <location>
        <begin position="199"/>
        <end position="241"/>
    </location>
</feature>
<dbReference type="InterPro" id="IPR025196">
    <property type="entry name" value="DUF4126"/>
</dbReference>
<organism evidence="4 5">
    <name type="scientific">Kiloniella laminariae</name>
    <dbReference type="NCBI Taxonomy" id="454162"/>
    <lineage>
        <taxon>Bacteria</taxon>
        <taxon>Pseudomonadati</taxon>
        <taxon>Pseudomonadota</taxon>
        <taxon>Alphaproteobacteria</taxon>
        <taxon>Rhodospirillales</taxon>
        <taxon>Kiloniellaceae</taxon>
        <taxon>Kiloniella</taxon>
    </lineage>
</organism>
<feature type="transmembrane region" description="Helical" evidence="2">
    <location>
        <begin position="79"/>
        <end position="98"/>
    </location>
</feature>
<reference evidence="4" key="1">
    <citation type="submission" date="2022-12" db="EMBL/GenBank/DDBJ databases">
        <title>Bacterial isolates from different developmental stages of Nematostella vectensis.</title>
        <authorList>
            <person name="Fraune S."/>
        </authorList>
    </citation>
    <scope>NUCLEOTIDE SEQUENCE</scope>
    <source>
        <strain evidence="4">G21630-S1</strain>
    </source>
</reference>
<keyword evidence="5" id="KW-1185">Reference proteome</keyword>
<gene>
    <name evidence="4" type="ORF">O4H49_19135</name>
</gene>
<evidence type="ECO:0000256" key="2">
    <source>
        <dbReference type="SAM" id="Phobius"/>
    </source>
</evidence>
<keyword evidence="2" id="KW-1133">Transmembrane helix</keyword>
<keyword evidence="2" id="KW-0812">Transmembrane</keyword>
<feature type="transmembrane region" description="Helical" evidence="2">
    <location>
        <begin position="47"/>
        <end position="67"/>
    </location>
</feature>
<keyword evidence="2" id="KW-0472">Membrane</keyword>
<dbReference type="RefSeq" id="WP_269425050.1">
    <property type="nucleotide sequence ID" value="NZ_JAPWGY010000012.1"/>
</dbReference>
<name>A0ABT4LP41_9PROT</name>
<dbReference type="Pfam" id="PF13548">
    <property type="entry name" value="DUF4126"/>
    <property type="match status" value="1"/>
</dbReference>
<protein>
    <submittedName>
        <fullName evidence="4">DUF4126 domain-containing protein</fullName>
    </submittedName>
</protein>
<sequence>MILSLFEILVLSSALAWASGINLYATLAFLGILGASGQMDLPGNLAFVQHPAVIMIAVFLYFIEFIVDKIPAVDSIWDAVHTFIRIPAGALLAAGLFSDAGGEAQTLAFLLGGGLASVSHLVKSGSRAVLNTSPEPVTNIVASVVEDIVVIGGLVMAFMSPSIFAAFLALFLLLAIWLLPKVYRGLRGMFRFISGRSGENRTKHGNGGATRPSGDEVFPKQEKRSLRLRGKPGKGNNGFLK</sequence>
<feature type="compositionally biased region" description="Basic and acidic residues" evidence="1">
    <location>
        <begin position="213"/>
        <end position="225"/>
    </location>
</feature>
<evidence type="ECO:0000313" key="4">
    <source>
        <dbReference type="EMBL" id="MCZ4282908.1"/>
    </source>
</evidence>
<evidence type="ECO:0000256" key="1">
    <source>
        <dbReference type="SAM" id="MobiDB-lite"/>
    </source>
</evidence>
<comment type="caution">
    <text evidence="4">The sequence shown here is derived from an EMBL/GenBank/DDBJ whole genome shotgun (WGS) entry which is preliminary data.</text>
</comment>
<feature type="domain" description="DUF4126" evidence="3">
    <location>
        <begin position="10"/>
        <end position="181"/>
    </location>
</feature>
<evidence type="ECO:0000313" key="5">
    <source>
        <dbReference type="Proteomes" id="UP001069802"/>
    </source>
</evidence>
<proteinExistence type="predicted"/>
<dbReference type="EMBL" id="JAPWGY010000012">
    <property type="protein sequence ID" value="MCZ4282908.1"/>
    <property type="molecule type" value="Genomic_DNA"/>
</dbReference>